<dbReference type="EC" id="7.1.1.2" evidence="4"/>
<evidence type="ECO:0000256" key="13">
    <source>
        <dbReference type="ARBA" id="ARBA00023027"/>
    </source>
</evidence>
<keyword evidence="12 19" id="KW-1133">Transmembrane helix</keyword>
<feature type="transmembrane region" description="Helical" evidence="19">
    <location>
        <begin position="174"/>
        <end position="195"/>
    </location>
</feature>
<accession>A0A342Y130</accession>
<evidence type="ECO:0000256" key="8">
    <source>
        <dbReference type="ARBA" id="ARBA00022692"/>
    </source>
</evidence>
<dbReference type="InterPro" id="IPR001750">
    <property type="entry name" value="ND/Mrp_TM"/>
</dbReference>
<feature type="transmembrane region" description="Helical" evidence="19">
    <location>
        <begin position="80"/>
        <end position="99"/>
    </location>
</feature>
<evidence type="ECO:0000256" key="2">
    <source>
        <dbReference type="ARBA" id="ARBA00004448"/>
    </source>
</evidence>
<evidence type="ECO:0000256" key="10">
    <source>
        <dbReference type="ARBA" id="ARBA00022967"/>
    </source>
</evidence>
<feature type="transmembrane region" description="Helical" evidence="19">
    <location>
        <begin position="136"/>
        <end position="153"/>
    </location>
</feature>
<dbReference type="RefSeq" id="YP_009306850.1">
    <property type="nucleotide sequence ID" value="NC_031377.1"/>
</dbReference>
<keyword evidence="14" id="KW-0830">Ubiquinone</keyword>
<feature type="transmembrane region" description="Helical" evidence="19">
    <location>
        <begin position="215"/>
        <end position="238"/>
    </location>
</feature>
<feature type="transmembrane region" description="Helical" evidence="19">
    <location>
        <begin position="258"/>
        <end position="280"/>
    </location>
</feature>
<keyword evidence="7" id="KW-0679">Respiratory chain</keyword>
<keyword evidence="8 19" id="KW-0812">Transmembrane</keyword>
<gene>
    <name evidence="21" type="primary">NAD2</name>
</gene>
<evidence type="ECO:0000313" key="21">
    <source>
        <dbReference type="EMBL" id="AOR08482.1"/>
    </source>
</evidence>
<evidence type="ECO:0000256" key="17">
    <source>
        <dbReference type="ARBA" id="ARBA00031028"/>
    </source>
</evidence>
<dbReference type="GO" id="GO:0006120">
    <property type="term" value="P:mitochondrial electron transport, NADH to ubiquinone"/>
    <property type="evidence" value="ECO:0007669"/>
    <property type="project" value="TreeGrafter"/>
</dbReference>
<keyword evidence="16 19" id="KW-0472">Membrane</keyword>
<evidence type="ECO:0000256" key="5">
    <source>
        <dbReference type="ARBA" id="ARBA00021008"/>
    </source>
</evidence>
<dbReference type="CTD" id="67122138"/>
<keyword evidence="6" id="KW-0813">Transport</keyword>
<feature type="transmembrane region" description="Helical" evidence="19">
    <location>
        <begin position="50"/>
        <end position="68"/>
    </location>
</feature>
<evidence type="ECO:0000256" key="19">
    <source>
        <dbReference type="SAM" id="Phobius"/>
    </source>
</evidence>
<dbReference type="InterPro" id="IPR050175">
    <property type="entry name" value="Complex_I_Subunit_2"/>
</dbReference>
<evidence type="ECO:0000256" key="14">
    <source>
        <dbReference type="ARBA" id="ARBA00023075"/>
    </source>
</evidence>
<comment type="catalytic activity">
    <reaction evidence="18">
        <text>a ubiquinone + NADH + 5 H(+)(in) = a ubiquinol + NAD(+) + 4 H(+)(out)</text>
        <dbReference type="Rhea" id="RHEA:29091"/>
        <dbReference type="Rhea" id="RHEA-COMP:9565"/>
        <dbReference type="Rhea" id="RHEA-COMP:9566"/>
        <dbReference type="ChEBI" id="CHEBI:15378"/>
        <dbReference type="ChEBI" id="CHEBI:16389"/>
        <dbReference type="ChEBI" id="CHEBI:17976"/>
        <dbReference type="ChEBI" id="CHEBI:57540"/>
        <dbReference type="ChEBI" id="CHEBI:57945"/>
        <dbReference type="EC" id="7.1.1.2"/>
    </reaction>
</comment>
<proteinExistence type="inferred from homology"/>
<comment type="subcellular location">
    <subcellularLocation>
        <location evidence="2">Mitochondrion inner membrane</location>
        <topology evidence="2">Multi-pass membrane protein</topology>
    </subcellularLocation>
</comment>
<feature type="transmembrane region" description="Helical" evidence="19">
    <location>
        <begin position="20"/>
        <end position="38"/>
    </location>
</feature>
<dbReference type="GO" id="GO:0008137">
    <property type="term" value="F:NADH dehydrogenase (ubiquinone) activity"/>
    <property type="evidence" value="ECO:0007669"/>
    <property type="project" value="UniProtKB-EC"/>
</dbReference>
<keyword evidence="10" id="KW-1278">Translocase</keyword>
<evidence type="ECO:0000256" key="16">
    <source>
        <dbReference type="ARBA" id="ARBA00023136"/>
    </source>
</evidence>
<feature type="domain" description="NADH:quinone oxidoreductase/Mrp antiporter transmembrane" evidence="20">
    <location>
        <begin position="68"/>
        <end position="260"/>
    </location>
</feature>
<comment type="similarity">
    <text evidence="3">Belongs to the complex I subunit 2 family.</text>
</comment>
<dbReference type="GeneID" id="29289603"/>
<dbReference type="PANTHER" id="PTHR46552:SF1">
    <property type="entry name" value="NADH-UBIQUINONE OXIDOREDUCTASE CHAIN 2"/>
    <property type="match status" value="1"/>
</dbReference>
<keyword evidence="11" id="KW-0249">Electron transport</keyword>
<geneLocation type="mitochondrion" evidence="21"/>
<evidence type="ECO:0000256" key="18">
    <source>
        <dbReference type="ARBA" id="ARBA00049551"/>
    </source>
</evidence>
<dbReference type="GO" id="GO:0005743">
    <property type="term" value="C:mitochondrial inner membrane"/>
    <property type="evidence" value="ECO:0007669"/>
    <property type="project" value="UniProtKB-SubCell"/>
</dbReference>
<dbReference type="AlphaFoldDB" id="A0A342Y130"/>
<evidence type="ECO:0000256" key="7">
    <source>
        <dbReference type="ARBA" id="ARBA00022660"/>
    </source>
</evidence>
<reference evidence="21" key="1">
    <citation type="journal article" date="2016" name="Mitochondrial DNA Part B Resour">
        <title>The complete mitochondrial genome of Histiostoma blomquisti (Acari: Histiostomatidae).</title>
        <authorList>
            <person name="Lee C.-C."/>
            <person name="Wang J."/>
        </authorList>
    </citation>
    <scope>NUCLEOTIDE SEQUENCE</scope>
</reference>
<evidence type="ECO:0000256" key="9">
    <source>
        <dbReference type="ARBA" id="ARBA00022792"/>
    </source>
</evidence>
<keyword evidence="13" id="KW-0520">NAD</keyword>
<comment type="function">
    <text evidence="1">Core subunit of the mitochondrial membrane respiratory chain NADH dehydrogenase (Complex I) that is believed to belong to the minimal assembly required for catalysis. Complex I functions in the transfer of electrons from NADH to the respiratory chain. The immediate electron acceptor for the enzyme is believed to be ubiquinone.</text>
</comment>
<keyword evidence="15 21" id="KW-0496">Mitochondrion</keyword>
<evidence type="ECO:0000256" key="1">
    <source>
        <dbReference type="ARBA" id="ARBA00003257"/>
    </source>
</evidence>
<name>A0A342Y130_9ACAR</name>
<dbReference type="Pfam" id="PF00361">
    <property type="entry name" value="Proton_antipo_M"/>
    <property type="match status" value="1"/>
</dbReference>
<evidence type="ECO:0000256" key="15">
    <source>
        <dbReference type="ARBA" id="ARBA00023128"/>
    </source>
</evidence>
<evidence type="ECO:0000256" key="12">
    <source>
        <dbReference type="ARBA" id="ARBA00022989"/>
    </source>
</evidence>
<evidence type="ECO:0000256" key="11">
    <source>
        <dbReference type="ARBA" id="ARBA00022982"/>
    </source>
</evidence>
<evidence type="ECO:0000256" key="3">
    <source>
        <dbReference type="ARBA" id="ARBA00007012"/>
    </source>
</evidence>
<evidence type="ECO:0000259" key="20">
    <source>
        <dbReference type="Pfam" id="PF00361"/>
    </source>
</evidence>
<protein>
    <recommendedName>
        <fullName evidence="5">NADH-ubiquinone oxidoreductase chain 2</fullName>
        <ecNumber evidence="4">7.1.1.2</ecNumber>
    </recommendedName>
    <alternativeName>
        <fullName evidence="17">NADH dehydrogenase subunit 2</fullName>
    </alternativeName>
</protein>
<organism evidence="21">
    <name type="scientific">Histiostoma blomquisti</name>
    <dbReference type="NCBI Taxonomy" id="1902798"/>
    <lineage>
        <taxon>Eukaryota</taxon>
        <taxon>Metazoa</taxon>
        <taxon>Ecdysozoa</taxon>
        <taxon>Arthropoda</taxon>
        <taxon>Chelicerata</taxon>
        <taxon>Arachnida</taxon>
        <taxon>Acari</taxon>
        <taxon>Acariformes</taxon>
        <taxon>Sarcoptiformes</taxon>
        <taxon>Astigmata</taxon>
        <taxon>Histiostomatoidea</taxon>
        <taxon>Histiostomatidae</taxon>
        <taxon>Histiostoma</taxon>
    </lineage>
</organism>
<evidence type="ECO:0000256" key="6">
    <source>
        <dbReference type="ARBA" id="ARBA00022448"/>
    </source>
</evidence>
<keyword evidence="9" id="KW-0999">Mitochondrion inner membrane</keyword>
<dbReference type="PANTHER" id="PTHR46552">
    <property type="entry name" value="NADH-UBIQUINONE OXIDOREDUCTASE CHAIN 2"/>
    <property type="match status" value="1"/>
</dbReference>
<evidence type="ECO:0000256" key="4">
    <source>
        <dbReference type="ARBA" id="ARBA00012944"/>
    </source>
</evidence>
<dbReference type="EMBL" id="KX452726">
    <property type="protein sequence ID" value="AOR08482.1"/>
    <property type="molecule type" value="Genomic_DNA"/>
</dbReference>
<sequence>MMTTLACTTVMGMMSATWTTVWLMMEVNTMAMCYMLSVDSNNKKMKNMNSMKYFLVQMLASSFIAIMVSQQMTNNSTELLLVMSLLIKMGAWPFHYWLMSMMSTIKLENKSTLLLMTWQKILPSSILSVMTLDTKTKMMVLTLSLMSLMLPLVKMKHMKNSMMMALSSLHNNSWILISAIISFKTLIIMLILYSSAMMMTMNTLSKKSNSMMNSIPMMLSSLAMMANLSGMPPMSMFWMKIMVIMESIQKSMSASVMALLLTMSCVMLTIYLMMMIPMFMKYNNKTQNNKGMEMNNSMKAMLQVSLLSTLVMMMVKVS</sequence>